<dbReference type="GO" id="GO:0008865">
    <property type="term" value="F:fructokinase activity"/>
    <property type="evidence" value="ECO:0007669"/>
    <property type="project" value="UniProtKB-EC"/>
</dbReference>
<reference evidence="7 8" key="1">
    <citation type="journal article" date="2013" name="Biodegradation">
        <title>Occurrence of 4-tert-butylphenol (4-t-BP) biodegradation in an aquatic sample caused by the presence of Spirodela polyrrhiza and isolation of a 4-t-BP-utilizing bacterium.</title>
        <authorList>
            <person name="Ogata Y."/>
            <person name="Toyama T."/>
            <person name="Yu N."/>
            <person name="Wang X."/>
            <person name="Sei K."/>
            <person name="Ike M."/>
        </authorList>
    </citation>
    <scope>NUCLEOTIDE SEQUENCE [LARGE SCALE GENOMIC DNA]</scope>
    <source>
        <strain evidence="7 8">OMI</strain>
    </source>
</reference>
<dbReference type="EMBL" id="BEWI01000032">
    <property type="protein sequence ID" value="GAY23158.1"/>
    <property type="molecule type" value="Genomic_DNA"/>
</dbReference>
<organism evidence="7 8">
    <name type="scientific">Sphingobium fuliginis (strain ATCC 27551)</name>
    <dbReference type="NCBI Taxonomy" id="336203"/>
    <lineage>
        <taxon>Bacteria</taxon>
        <taxon>Pseudomonadati</taxon>
        <taxon>Pseudomonadota</taxon>
        <taxon>Alphaproteobacteria</taxon>
        <taxon>Sphingomonadales</taxon>
        <taxon>Sphingomonadaceae</taxon>
        <taxon>Sphingobium</taxon>
    </lineage>
</organism>
<dbReference type="CDD" id="cd24067">
    <property type="entry name" value="ASKHA_NBD_ROK_BsFRK-like"/>
    <property type="match status" value="1"/>
</dbReference>
<dbReference type="PANTHER" id="PTHR42742:SF3">
    <property type="entry name" value="FRUCTOKINASE"/>
    <property type="match status" value="1"/>
</dbReference>
<gene>
    <name evidence="7" type="ORF">SFOMI_3724</name>
</gene>
<dbReference type="InterPro" id="IPR000600">
    <property type="entry name" value="ROK"/>
</dbReference>
<evidence type="ECO:0000313" key="7">
    <source>
        <dbReference type="EMBL" id="GAY23158.1"/>
    </source>
</evidence>
<dbReference type="GO" id="GO:0046872">
    <property type="term" value="F:metal ion binding"/>
    <property type="evidence" value="ECO:0007669"/>
    <property type="project" value="UniProtKB-KW"/>
</dbReference>
<comment type="cofactor">
    <cofactor evidence="1">
        <name>Mg(2+)</name>
        <dbReference type="ChEBI" id="CHEBI:18420"/>
    </cofactor>
</comment>
<keyword evidence="4" id="KW-0460">Magnesium</keyword>
<dbReference type="InterPro" id="IPR051804">
    <property type="entry name" value="Carb_Metab_Reg_Kinase/Isom"/>
</dbReference>
<protein>
    <recommendedName>
        <fullName evidence="5">fructokinase</fullName>
        <ecNumber evidence="5">2.7.1.4</ecNumber>
    </recommendedName>
</protein>
<name>A0A292ZJA1_SPHSA</name>
<keyword evidence="2" id="KW-0479">Metal-binding</keyword>
<evidence type="ECO:0000256" key="2">
    <source>
        <dbReference type="ARBA" id="ARBA00022723"/>
    </source>
</evidence>
<comment type="caution">
    <text evidence="7">The sequence shown here is derived from an EMBL/GenBank/DDBJ whole genome shotgun (WGS) entry which is preliminary data.</text>
</comment>
<dbReference type="PROSITE" id="PS01125">
    <property type="entry name" value="ROK"/>
    <property type="match status" value="1"/>
</dbReference>
<dbReference type="InterPro" id="IPR043129">
    <property type="entry name" value="ATPase_NBD"/>
</dbReference>
<keyword evidence="3" id="KW-0862">Zinc</keyword>
<comment type="catalytic activity">
    <reaction evidence="6">
        <text>D-fructose + ATP = D-fructose 6-phosphate + ADP + H(+)</text>
        <dbReference type="Rhea" id="RHEA:16125"/>
        <dbReference type="ChEBI" id="CHEBI:15378"/>
        <dbReference type="ChEBI" id="CHEBI:30616"/>
        <dbReference type="ChEBI" id="CHEBI:37721"/>
        <dbReference type="ChEBI" id="CHEBI:61527"/>
        <dbReference type="ChEBI" id="CHEBI:456216"/>
        <dbReference type="EC" id="2.7.1.4"/>
    </reaction>
</comment>
<proteinExistence type="predicted"/>
<evidence type="ECO:0000256" key="6">
    <source>
        <dbReference type="ARBA" id="ARBA00048451"/>
    </source>
</evidence>
<evidence type="ECO:0000256" key="5">
    <source>
        <dbReference type="ARBA" id="ARBA00038887"/>
    </source>
</evidence>
<dbReference type="Proteomes" id="UP000221538">
    <property type="component" value="Unassembled WGS sequence"/>
</dbReference>
<dbReference type="AlphaFoldDB" id="A0A292ZJA1"/>
<evidence type="ECO:0000313" key="8">
    <source>
        <dbReference type="Proteomes" id="UP000221538"/>
    </source>
</evidence>
<evidence type="ECO:0000256" key="1">
    <source>
        <dbReference type="ARBA" id="ARBA00001946"/>
    </source>
</evidence>
<sequence length="318" mass="32819">MQGLGQYDWTAMMDAEPMLAGIELGGTKVLVLRARGGTIVDRETIATTTPRETLSSAVAVLKRWHAEAPIAAIGIGSFGPLRLDRRAPDFGVMLPTPKPGWAGADIFGTLTAPFDCPAMIDTDVNGAALAELRWGAGALGDAPSDSLCYITIGTGVGAGFAFNGRTVHGAMHPEIGHIRVPRAPGDGFAGRCPFHGDCIEGLVSGPALAHRFGMPGHEIDPADPRWDDVASDIAHLVSTILLGTAARQVLIGGGVGMGRTGLLAKVRRNVVVQLGGYLPHVDDSSIGRIVMTPLLGDQAGPLGAVALAMDALSAEGVS</sequence>
<accession>A0A292ZJA1</accession>
<dbReference type="InterPro" id="IPR049874">
    <property type="entry name" value="ROK_cs"/>
</dbReference>
<dbReference type="Pfam" id="PF00480">
    <property type="entry name" value="ROK"/>
    <property type="match status" value="1"/>
</dbReference>
<dbReference type="SUPFAM" id="SSF53067">
    <property type="entry name" value="Actin-like ATPase domain"/>
    <property type="match status" value="1"/>
</dbReference>
<dbReference type="EC" id="2.7.1.4" evidence="5"/>
<dbReference type="Gene3D" id="3.30.420.40">
    <property type="match status" value="2"/>
</dbReference>
<evidence type="ECO:0000256" key="3">
    <source>
        <dbReference type="ARBA" id="ARBA00022833"/>
    </source>
</evidence>
<keyword evidence="7" id="KW-0808">Transferase</keyword>
<evidence type="ECO:0000256" key="4">
    <source>
        <dbReference type="ARBA" id="ARBA00022842"/>
    </source>
</evidence>
<keyword evidence="7" id="KW-0418">Kinase</keyword>
<dbReference type="PANTHER" id="PTHR42742">
    <property type="entry name" value="TRANSCRIPTIONAL REPRESSOR MPRA"/>
    <property type="match status" value="1"/>
</dbReference>
<reference evidence="7 8" key="2">
    <citation type="journal article" date="2013" name="Environ. Sci. Technol.">
        <title>The 4-tert-butylphenol-utilizing bacterium Sphingobium fuliginis OMI can degrade bisphenols via phenolic ring hydroxylation and meta-cleavage pathway.</title>
        <authorList>
            <person name="Ogata Y."/>
            <person name="Goda S."/>
            <person name="Toyama T."/>
            <person name="Sei K."/>
            <person name="Ike M."/>
        </authorList>
    </citation>
    <scope>NUCLEOTIDE SEQUENCE [LARGE SCALE GENOMIC DNA]</scope>
    <source>
        <strain evidence="7 8">OMI</strain>
    </source>
</reference>